<reference evidence="1 2" key="1">
    <citation type="submission" date="2021-07" db="EMBL/GenBank/DDBJ databases">
        <authorList>
            <person name="Palmer J.M."/>
        </authorList>
    </citation>
    <scope>NUCLEOTIDE SEQUENCE [LARGE SCALE GENOMIC DNA]</scope>
    <source>
        <strain evidence="1 2">AT_MEX2019</strain>
        <tissue evidence="1">Muscle</tissue>
    </source>
</reference>
<sequence length="78" mass="8649">MLHIHDAQSCSSSHYSVPFCRFILQYQPALELLQSLNKTSLSVCSCSFRDALYGSVTQCGGPLDFRHKRGKSCVSAHV</sequence>
<dbReference type="EMBL" id="JAHUTI010050802">
    <property type="protein sequence ID" value="MED6248821.1"/>
    <property type="molecule type" value="Genomic_DNA"/>
</dbReference>
<name>A0ABU7BFT5_9TELE</name>
<dbReference type="Proteomes" id="UP001345963">
    <property type="component" value="Unassembled WGS sequence"/>
</dbReference>
<protein>
    <submittedName>
        <fullName evidence="1">Uncharacterized protein</fullName>
    </submittedName>
</protein>
<organism evidence="1 2">
    <name type="scientific">Ataeniobius toweri</name>
    <dbReference type="NCBI Taxonomy" id="208326"/>
    <lineage>
        <taxon>Eukaryota</taxon>
        <taxon>Metazoa</taxon>
        <taxon>Chordata</taxon>
        <taxon>Craniata</taxon>
        <taxon>Vertebrata</taxon>
        <taxon>Euteleostomi</taxon>
        <taxon>Actinopterygii</taxon>
        <taxon>Neopterygii</taxon>
        <taxon>Teleostei</taxon>
        <taxon>Neoteleostei</taxon>
        <taxon>Acanthomorphata</taxon>
        <taxon>Ovalentaria</taxon>
        <taxon>Atherinomorphae</taxon>
        <taxon>Cyprinodontiformes</taxon>
        <taxon>Goodeidae</taxon>
        <taxon>Ataeniobius</taxon>
    </lineage>
</organism>
<evidence type="ECO:0000313" key="2">
    <source>
        <dbReference type="Proteomes" id="UP001345963"/>
    </source>
</evidence>
<evidence type="ECO:0000313" key="1">
    <source>
        <dbReference type="EMBL" id="MED6248821.1"/>
    </source>
</evidence>
<keyword evidence="2" id="KW-1185">Reference proteome</keyword>
<accession>A0ABU7BFT5</accession>
<comment type="caution">
    <text evidence="1">The sequence shown here is derived from an EMBL/GenBank/DDBJ whole genome shotgun (WGS) entry which is preliminary data.</text>
</comment>
<gene>
    <name evidence="1" type="ORF">ATANTOWER_005629</name>
</gene>
<proteinExistence type="predicted"/>